<organism evidence="2">
    <name type="scientific">Malus domestica</name>
    <name type="common">Apple</name>
    <name type="synonym">Pyrus malus</name>
    <dbReference type="NCBI Taxonomy" id="3750"/>
    <lineage>
        <taxon>Eukaryota</taxon>
        <taxon>Viridiplantae</taxon>
        <taxon>Streptophyta</taxon>
        <taxon>Embryophyta</taxon>
        <taxon>Tracheophyta</taxon>
        <taxon>Spermatophyta</taxon>
        <taxon>Magnoliopsida</taxon>
        <taxon>eudicotyledons</taxon>
        <taxon>Gunneridae</taxon>
        <taxon>Pentapetalae</taxon>
        <taxon>rosids</taxon>
        <taxon>fabids</taxon>
        <taxon>Rosales</taxon>
        <taxon>Rosaceae</taxon>
        <taxon>Amygdaloideae</taxon>
        <taxon>Maleae</taxon>
        <taxon>Malus</taxon>
    </lineage>
</organism>
<reference evidence="2" key="1">
    <citation type="journal article" date="2011" name="Mol. Plant Pathol.">
        <title>Identification of serine/threonine kinase and nucleotide-binding site-leucine-rich repeat (NBS-LRR) genes in the fire blight resistance quantitative trait locus of apple cultivar 'Evereste'.</title>
        <authorList>
            <person name="Parravicini G."/>
            <person name="Gessler C."/>
            <person name="Denance C."/>
            <person name="Lasserre-Zuber P."/>
            <person name="Vergne E."/>
            <person name="Brisset M.N."/>
            <person name="Patocchi A."/>
            <person name="Durel C.E."/>
            <person name="Broggini G.A."/>
        </authorList>
    </citation>
    <scope>NUCLEOTIDE SEQUENCE</scope>
</reference>
<dbReference type="AlphaFoldDB" id="G0XZD0"/>
<evidence type="ECO:0000313" key="2">
    <source>
        <dbReference type="EMBL" id="AEJ72570.1"/>
    </source>
</evidence>
<evidence type="ECO:0000256" key="1">
    <source>
        <dbReference type="SAM" id="MobiDB-lite"/>
    </source>
</evidence>
<feature type="region of interest" description="Disordered" evidence="1">
    <location>
        <begin position="121"/>
        <end position="175"/>
    </location>
</feature>
<name>G0XZD0_MALDO</name>
<proteinExistence type="predicted"/>
<accession>G0XZD0</accession>
<protein>
    <submittedName>
        <fullName evidence="2">Uncharacterized protein</fullName>
    </submittedName>
</protein>
<sequence length="175" mass="19087">MYGPSDRRFDLNLVEEAAPPSPDNIWRPSFVSPTGPLTVGDSVMKNDMTAEVVARNLLTPKDNRLLSKRSDELAVKDSLALSVQCAGSVSNMAQRLFARTRQVLLDHQRFVGLFQRHLLPSSSGAVPRNEAPNDQPLMPPPSRVLSSTEAPNDPHSVPSLSRALPTAETSPKQPL</sequence>
<dbReference type="EMBL" id="HQ445899">
    <property type="protein sequence ID" value="AEJ72570.1"/>
    <property type="molecule type" value="Genomic_DNA"/>
</dbReference>